<dbReference type="InterPro" id="IPR036651">
    <property type="entry name" value="Gln_synt_N_sf"/>
</dbReference>
<dbReference type="Gene3D" id="3.30.590.10">
    <property type="entry name" value="Glutamine synthetase/guanido kinase, catalytic domain"/>
    <property type="match status" value="1"/>
</dbReference>
<dbReference type="PANTHER" id="PTHR43785:SF12">
    <property type="entry name" value="TYPE-1 GLUTAMINE SYNTHETASE 2"/>
    <property type="match status" value="1"/>
</dbReference>
<dbReference type="Proteomes" id="UP001201217">
    <property type="component" value="Unassembled WGS sequence"/>
</dbReference>
<dbReference type="Pfam" id="PF00120">
    <property type="entry name" value="Gln-synt_C"/>
    <property type="match status" value="1"/>
</dbReference>
<evidence type="ECO:0000256" key="5">
    <source>
        <dbReference type="RuleBase" id="RU000384"/>
    </source>
</evidence>
<dbReference type="InterPro" id="IPR014746">
    <property type="entry name" value="Gln_synth/guanido_kin_cat_dom"/>
</dbReference>
<reference evidence="7 8" key="1">
    <citation type="submission" date="2022-01" db="EMBL/GenBank/DDBJ databases">
        <title>Maritalea mediterranea sp. nov., isolated from marine plastic residues from the Malva-rosa beach (Valencia, Spain).</title>
        <authorList>
            <person name="Vidal-Verdu A."/>
            <person name="Molina-Menor E."/>
            <person name="Pascual J."/>
            <person name="Pereto J."/>
            <person name="Porcar M."/>
        </authorList>
    </citation>
    <scope>NUCLEOTIDE SEQUENCE [LARGE SCALE GENOMIC DNA]</scope>
    <source>
        <strain evidence="7 8">P4.10X</strain>
    </source>
</reference>
<evidence type="ECO:0000256" key="1">
    <source>
        <dbReference type="ARBA" id="ARBA00001946"/>
    </source>
</evidence>
<evidence type="ECO:0000259" key="6">
    <source>
        <dbReference type="PROSITE" id="PS51987"/>
    </source>
</evidence>
<evidence type="ECO:0000256" key="4">
    <source>
        <dbReference type="PROSITE-ProRule" id="PRU01331"/>
    </source>
</evidence>
<feature type="domain" description="GS catalytic" evidence="6">
    <location>
        <begin position="116"/>
        <end position="449"/>
    </location>
</feature>
<accession>A0ABS9E7U6</accession>
<dbReference type="RefSeq" id="WP_236113079.1">
    <property type="nucleotide sequence ID" value="NZ_JAKGTI010000001.1"/>
</dbReference>
<gene>
    <name evidence="7" type="ORF">L1I42_03315</name>
</gene>
<dbReference type="InterPro" id="IPR008146">
    <property type="entry name" value="Gln_synth_cat_dom"/>
</dbReference>
<comment type="caution">
    <text evidence="7">The sequence shown here is derived from an EMBL/GenBank/DDBJ whole genome shotgun (WGS) entry which is preliminary data.</text>
</comment>
<keyword evidence="8" id="KW-1185">Reference proteome</keyword>
<evidence type="ECO:0000256" key="2">
    <source>
        <dbReference type="ARBA" id="ARBA00022598"/>
    </source>
</evidence>
<protein>
    <submittedName>
        <fullName evidence="7">Glutamine synthetase family protein</fullName>
    </submittedName>
</protein>
<dbReference type="InterPro" id="IPR027303">
    <property type="entry name" value="Gln_synth_gly_rich_site"/>
</dbReference>
<keyword evidence="3" id="KW-0460">Magnesium</keyword>
<dbReference type="SUPFAM" id="SSF55931">
    <property type="entry name" value="Glutamine synthetase/guanido kinase"/>
    <property type="match status" value="1"/>
</dbReference>
<comment type="similarity">
    <text evidence="4 5">Belongs to the glutamine synthetase family.</text>
</comment>
<evidence type="ECO:0000313" key="8">
    <source>
        <dbReference type="Proteomes" id="UP001201217"/>
    </source>
</evidence>
<dbReference type="PROSITE" id="PS00181">
    <property type="entry name" value="GLNA_ATP"/>
    <property type="match status" value="1"/>
</dbReference>
<name>A0ABS9E7U6_9HYPH</name>
<dbReference type="PROSITE" id="PS51987">
    <property type="entry name" value="GS_CATALYTIC"/>
    <property type="match status" value="1"/>
</dbReference>
<evidence type="ECO:0000256" key="3">
    <source>
        <dbReference type="ARBA" id="ARBA00022842"/>
    </source>
</evidence>
<organism evidence="7 8">
    <name type="scientific">Maritalea mediterranea</name>
    <dbReference type="NCBI Taxonomy" id="2909667"/>
    <lineage>
        <taxon>Bacteria</taxon>
        <taxon>Pseudomonadati</taxon>
        <taxon>Pseudomonadota</taxon>
        <taxon>Alphaproteobacteria</taxon>
        <taxon>Hyphomicrobiales</taxon>
        <taxon>Devosiaceae</taxon>
        <taxon>Maritalea</taxon>
    </lineage>
</organism>
<dbReference type="PANTHER" id="PTHR43785">
    <property type="entry name" value="GAMMA-GLUTAMYLPUTRESCINE SYNTHETASE"/>
    <property type="match status" value="1"/>
</dbReference>
<dbReference type="SMART" id="SM01230">
    <property type="entry name" value="Gln-synt_C"/>
    <property type="match status" value="1"/>
</dbReference>
<sequence length="449" mass="48466">MSQLHAQDWLAENPDIDAVMVALCDLNGVLRGKRVPRAQISKILDGGMRMPLSACAVDIWGRDVEESELVFTSGDADGVCLATERGLIPRPWLNNATPMLQISVLADDGSPFGTDCRMALANIVKRFKAKGLTPVVATEMEFYLTQIVDGTPQTLTLPQSHRPIDKHNVLAVSELDALGAFLDDVYGACAKLDIPADAAISESGSGQFEINLLHSAEPLRAADDALLFKELVKGVARQHGFSATFMAKPFGDQAGNGMHVHFSLLDENGNNVFDDGTNEGGDILRFAVSGLLGAMQESTLIYAPHLNSYRRIRPGQHAPIGVAWGYENRTCAIRIPGGPGEARRIEQRVAGADANPYLVIAAILGAALNGIEAKTLPDPPLTGNAYAADTQVLPTEFGSAIDAFANGQEIVKIFDPQLVRLFAQTKQQERNRFLDWVTEGEYAAYLETV</sequence>
<dbReference type="Gene3D" id="3.10.20.70">
    <property type="entry name" value="Glutamine synthetase, N-terminal domain"/>
    <property type="match status" value="1"/>
</dbReference>
<dbReference type="EMBL" id="JAKGTI010000001">
    <property type="protein sequence ID" value="MCF4097516.1"/>
    <property type="molecule type" value="Genomic_DNA"/>
</dbReference>
<dbReference type="SUPFAM" id="SSF54368">
    <property type="entry name" value="Glutamine synthetase, N-terminal domain"/>
    <property type="match status" value="1"/>
</dbReference>
<keyword evidence="2" id="KW-0436">Ligase</keyword>
<evidence type="ECO:0000313" key="7">
    <source>
        <dbReference type="EMBL" id="MCF4097516.1"/>
    </source>
</evidence>
<comment type="cofactor">
    <cofactor evidence="1">
        <name>Mg(2+)</name>
        <dbReference type="ChEBI" id="CHEBI:18420"/>
    </cofactor>
</comment>
<proteinExistence type="inferred from homology"/>